<dbReference type="GO" id="GO:0140096">
    <property type="term" value="F:catalytic activity, acting on a protein"/>
    <property type="evidence" value="ECO:0007669"/>
    <property type="project" value="UniProtKB-ARBA"/>
</dbReference>
<dbReference type="InterPro" id="IPR004365">
    <property type="entry name" value="NA-bd_OB_tRNA"/>
</dbReference>
<dbReference type="PANTHER" id="PTHR22594:SF34">
    <property type="entry name" value="ASPARAGINE--TRNA LIGASE, MITOCHONDRIAL-RELATED"/>
    <property type="match status" value="1"/>
</dbReference>
<evidence type="ECO:0000256" key="2">
    <source>
        <dbReference type="ARBA" id="ARBA00022490"/>
    </source>
</evidence>
<dbReference type="EC" id="6.1.1.22" evidence="8"/>
<dbReference type="NCBIfam" id="NF003037">
    <property type="entry name" value="PRK03932.1"/>
    <property type="match status" value="1"/>
</dbReference>
<name>A0A3D8TVU9_9LIST</name>
<dbReference type="InterPro" id="IPR045864">
    <property type="entry name" value="aa-tRNA-synth_II/BPL/LPL"/>
</dbReference>
<dbReference type="GO" id="GO:0005737">
    <property type="term" value="C:cytoplasm"/>
    <property type="evidence" value="ECO:0007669"/>
    <property type="project" value="UniProtKB-SubCell"/>
</dbReference>
<dbReference type="InterPro" id="IPR004522">
    <property type="entry name" value="Asn-tRNA-ligase"/>
</dbReference>
<dbReference type="Proteomes" id="UP000257055">
    <property type="component" value="Unassembled WGS sequence"/>
</dbReference>
<dbReference type="PRINTS" id="PR01042">
    <property type="entry name" value="TRNASYNTHASP"/>
</dbReference>
<dbReference type="InterPro" id="IPR006195">
    <property type="entry name" value="aa-tRNA-synth_II"/>
</dbReference>
<dbReference type="Pfam" id="PF00152">
    <property type="entry name" value="tRNA-synt_2"/>
    <property type="match status" value="1"/>
</dbReference>
<dbReference type="GO" id="GO:0005524">
    <property type="term" value="F:ATP binding"/>
    <property type="evidence" value="ECO:0007669"/>
    <property type="project" value="UniProtKB-UniRule"/>
</dbReference>
<accession>A0A3D8TVU9</accession>
<dbReference type="Pfam" id="PF01336">
    <property type="entry name" value="tRNA_anti-codon"/>
    <property type="match status" value="1"/>
</dbReference>
<evidence type="ECO:0000256" key="4">
    <source>
        <dbReference type="ARBA" id="ARBA00022741"/>
    </source>
</evidence>
<feature type="domain" description="Aminoacyl-transfer RNA synthetases class-II family profile" evidence="9">
    <location>
        <begin position="130"/>
        <end position="430"/>
    </location>
</feature>
<dbReference type="InterPro" id="IPR002312">
    <property type="entry name" value="Asp/Asn-tRNA-synth_IIb"/>
</dbReference>
<dbReference type="InterPro" id="IPR012340">
    <property type="entry name" value="NA-bd_OB-fold"/>
</dbReference>
<dbReference type="Gene3D" id="3.30.930.10">
    <property type="entry name" value="Bira Bifunctional Protein, Domain 2"/>
    <property type="match status" value="1"/>
</dbReference>
<dbReference type="GO" id="GO:0003676">
    <property type="term" value="F:nucleic acid binding"/>
    <property type="evidence" value="ECO:0007669"/>
    <property type="project" value="InterPro"/>
</dbReference>
<dbReference type="Gene3D" id="2.40.50.140">
    <property type="entry name" value="Nucleic acid-binding proteins"/>
    <property type="match status" value="1"/>
</dbReference>
<keyword evidence="11" id="KW-1185">Reference proteome</keyword>
<dbReference type="CDD" id="cd00776">
    <property type="entry name" value="AsxRS_core"/>
    <property type="match status" value="1"/>
</dbReference>
<organism evidence="10 11">
    <name type="scientific">Listeria kieliensis</name>
    <dbReference type="NCBI Taxonomy" id="1621700"/>
    <lineage>
        <taxon>Bacteria</taxon>
        <taxon>Bacillati</taxon>
        <taxon>Bacillota</taxon>
        <taxon>Bacilli</taxon>
        <taxon>Bacillales</taxon>
        <taxon>Listeriaceae</taxon>
        <taxon>Listeria</taxon>
    </lineage>
</organism>
<dbReference type="GO" id="GO:0016740">
    <property type="term" value="F:transferase activity"/>
    <property type="evidence" value="ECO:0007669"/>
    <property type="project" value="UniProtKB-ARBA"/>
</dbReference>
<evidence type="ECO:0000256" key="5">
    <source>
        <dbReference type="ARBA" id="ARBA00022840"/>
    </source>
</evidence>
<protein>
    <recommendedName>
        <fullName evidence="8">Asparagine--tRNA ligase</fullName>
        <ecNumber evidence="8">6.1.1.22</ecNumber>
    </recommendedName>
    <alternativeName>
        <fullName evidence="8">Asparaginyl-tRNA synthetase</fullName>
        <shortName evidence="8">AsnRS</shortName>
    </alternativeName>
</protein>
<keyword evidence="6 8" id="KW-0648">Protein biosynthesis</keyword>
<dbReference type="PANTHER" id="PTHR22594">
    <property type="entry name" value="ASPARTYL/LYSYL-TRNA SYNTHETASE"/>
    <property type="match status" value="1"/>
</dbReference>
<dbReference type="NCBIfam" id="NF003483">
    <property type="entry name" value="PRK05159.1"/>
    <property type="match status" value="1"/>
</dbReference>
<dbReference type="SUPFAM" id="SSF50249">
    <property type="entry name" value="Nucleic acid-binding proteins"/>
    <property type="match status" value="1"/>
</dbReference>
<dbReference type="HAMAP" id="MF_00534">
    <property type="entry name" value="Asn_tRNA_synth"/>
    <property type="match status" value="1"/>
</dbReference>
<keyword evidence="5 8" id="KW-0067">ATP-binding</keyword>
<keyword evidence="3 8" id="KW-0436">Ligase</keyword>
<dbReference type="EMBL" id="LARY01000001">
    <property type="protein sequence ID" value="RDX03022.1"/>
    <property type="molecule type" value="Genomic_DNA"/>
</dbReference>
<comment type="subcellular location">
    <subcellularLocation>
        <location evidence="8">Cytoplasm</location>
    </subcellularLocation>
</comment>
<dbReference type="RefSeq" id="WP_115752697.1">
    <property type="nucleotide sequence ID" value="NZ_LARY01000001.1"/>
</dbReference>
<comment type="catalytic activity">
    <reaction evidence="8">
        <text>tRNA(Asn) + L-asparagine + ATP = L-asparaginyl-tRNA(Asn) + AMP + diphosphate + H(+)</text>
        <dbReference type="Rhea" id="RHEA:11180"/>
        <dbReference type="Rhea" id="RHEA-COMP:9659"/>
        <dbReference type="Rhea" id="RHEA-COMP:9674"/>
        <dbReference type="ChEBI" id="CHEBI:15378"/>
        <dbReference type="ChEBI" id="CHEBI:30616"/>
        <dbReference type="ChEBI" id="CHEBI:33019"/>
        <dbReference type="ChEBI" id="CHEBI:58048"/>
        <dbReference type="ChEBI" id="CHEBI:78442"/>
        <dbReference type="ChEBI" id="CHEBI:78515"/>
        <dbReference type="ChEBI" id="CHEBI:456215"/>
        <dbReference type="EC" id="6.1.1.22"/>
    </reaction>
</comment>
<keyword evidence="4 8" id="KW-0547">Nucleotide-binding</keyword>
<sequence length="430" mass="49285">MKITINQAKDYVNQEVTIGVWLANKRSSGKIAFLQMRDGTAFMQGVVVKAEVEEEIFQLAKSMTQETSFYVTGTIQEDTRSPFGYEMAVKGIQVIAEAHDYPITPKEHGTEFLMDHRHLWLRSNRQHAIMKIRNEIIRATYEFFNREGFIKIDPPILTGSAPEGTTELFHTKYFEEDAYLSQSGQLYMEAAAMAFGKVFSFGPTFRAEKSKTRRHLIEFWMIEPEMAFYELKDSLEVQENYVAFLVKSVLDHCALELERLGRDTTVLEKMIAPFPRITYTDAVKLLKEKGFDDIEWGEDFGAPHETAIADSFEKPVFITHYPKGIKPFYMPEDPENPDVVLCADLIAPEGYGEIIGGSERIHDLDVLLERIKEFGLDEEAYSWYIDLARYGSVPHSGFGLGLERTVAWLTGAEHVRETIPFPRLLNRLYP</sequence>
<dbReference type="GO" id="GO:0004816">
    <property type="term" value="F:asparagine-tRNA ligase activity"/>
    <property type="evidence" value="ECO:0007669"/>
    <property type="project" value="UniProtKB-UniRule"/>
</dbReference>
<evidence type="ECO:0000313" key="10">
    <source>
        <dbReference type="EMBL" id="RDX03022.1"/>
    </source>
</evidence>
<dbReference type="PROSITE" id="PS50862">
    <property type="entry name" value="AA_TRNA_LIGASE_II"/>
    <property type="match status" value="1"/>
</dbReference>
<comment type="caution">
    <text evidence="10">The sequence shown here is derived from an EMBL/GenBank/DDBJ whole genome shotgun (WGS) entry which is preliminary data.</text>
</comment>
<evidence type="ECO:0000256" key="1">
    <source>
        <dbReference type="ARBA" id="ARBA00008226"/>
    </source>
</evidence>
<keyword evidence="2 8" id="KW-0963">Cytoplasm</keyword>
<evidence type="ECO:0000259" key="9">
    <source>
        <dbReference type="PROSITE" id="PS50862"/>
    </source>
</evidence>
<comment type="similarity">
    <text evidence="1 8">Belongs to the class-II aminoacyl-tRNA synthetase family.</text>
</comment>
<evidence type="ECO:0000313" key="11">
    <source>
        <dbReference type="Proteomes" id="UP000257055"/>
    </source>
</evidence>
<evidence type="ECO:0000256" key="6">
    <source>
        <dbReference type="ARBA" id="ARBA00022917"/>
    </source>
</evidence>
<comment type="subunit">
    <text evidence="8">Homodimer.</text>
</comment>
<gene>
    <name evidence="10" type="primary">asnC</name>
    <name evidence="8" type="synonym">asnS</name>
    <name evidence="10" type="ORF">UR08_02585</name>
</gene>
<evidence type="ECO:0000256" key="7">
    <source>
        <dbReference type="ARBA" id="ARBA00023146"/>
    </source>
</evidence>
<proteinExistence type="inferred from homology"/>
<dbReference type="AlphaFoldDB" id="A0A3D8TVU9"/>
<dbReference type="NCBIfam" id="TIGR00457">
    <property type="entry name" value="asnS"/>
    <property type="match status" value="1"/>
</dbReference>
<evidence type="ECO:0000256" key="8">
    <source>
        <dbReference type="HAMAP-Rule" id="MF_00534"/>
    </source>
</evidence>
<dbReference type="SUPFAM" id="SSF55681">
    <property type="entry name" value="Class II aaRS and biotin synthetases"/>
    <property type="match status" value="1"/>
</dbReference>
<dbReference type="InterPro" id="IPR004364">
    <property type="entry name" value="Aa-tRNA-synt_II"/>
</dbReference>
<reference evidence="11" key="1">
    <citation type="submission" date="2015-04" db="EMBL/GenBank/DDBJ databases">
        <authorList>
            <person name="Schardt J."/>
            <person name="Mueller-Herbst S."/>
            <person name="Scherer S."/>
            <person name="Huptas C."/>
        </authorList>
    </citation>
    <scope>NUCLEOTIDE SEQUENCE [LARGE SCALE GENOMIC DNA]</scope>
    <source>
        <strain evidence="11">Kiel-L1</strain>
    </source>
</reference>
<dbReference type="GO" id="GO:0006421">
    <property type="term" value="P:asparaginyl-tRNA aminoacylation"/>
    <property type="evidence" value="ECO:0007669"/>
    <property type="project" value="UniProtKB-UniRule"/>
</dbReference>
<evidence type="ECO:0000256" key="3">
    <source>
        <dbReference type="ARBA" id="ARBA00022598"/>
    </source>
</evidence>
<keyword evidence="7 8" id="KW-0030">Aminoacyl-tRNA synthetase</keyword>